<dbReference type="PANTHER" id="PTHR11630:SF26">
    <property type="entry name" value="DNA REPLICATION LICENSING FACTOR MCM7"/>
    <property type="match status" value="1"/>
</dbReference>
<sequence>MLVLSTYTCDQCGAETFKTVNSMLFMPLTNCKKLRIIKMNKTDDDELEDHELPHAEADEILNTYNYDMMASSISPEILILELSFIDRFAPRTGILTTLNARVSILAAANPAYGRYNPKRSIEQNIQLHCCHVLICSGSYKINLIRKMIADKLTTLHKSTCIVVNLKPISIPKAHNSPDVTLTSAKNSLGILPLATALTRLNLRQTIVKQDVDEVIRLLGMSKASINQTQQFDGRVQTATGQIIRDMISEINSRTIKMADAQGFQP</sequence>
<organism evidence="4 5">
    <name type="scientific">Caerostris extrusa</name>
    <name type="common">Bark spider</name>
    <name type="synonym">Caerostris bankana</name>
    <dbReference type="NCBI Taxonomy" id="172846"/>
    <lineage>
        <taxon>Eukaryota</taxon>
        <taxon>Metazoa</taxon>
        <taxon>Ecdysozoa</taxon>
        <taxon>Arthropoda</taxon>
        <taxon>Chelicerata</taxon>
        <taxon>Arachnida</taxon>
        <taxon>Araneae</taxon>
        <taxon>Araneomorphae</taxon>
        <taxon>Entelegynae</taxon>
        <taxon>Araneoidea</taxon>
        <taxon>Araneidae</taxon>
        <taxon>Caerostris</taxon>
    </lineage>
</organism>
<dbReference type="GO" id="GO:0005524">
    <property type="term" value="F:ATP binding"/>
    <property type="evidence" value="ECO:0007669"/>
    <property type="project" value="UniProtKB-KW"/>
</dbReference>
<dbReference type="SMART" id="SM00350">
    <property type="entry name" value="MCM"/>
    <property type="match status" value="1"/>
</dbReference>
<evidence type="ECO:0000313" key="4">
    <source>
        <dbReference type="EMBL" id="GIY22206.1"/>
    </source>
</evidence>
<evidence type="ECO:0000256" key="1">
    <source>
        <dbReference type="ARBA" id="ARBA00022741"/>
    </source>
</evidence>
<proteinExistence type="predicted"/>
<dbReference type="Gene3D" id="3.40.50.300">
    <property type="entry name" value="P-loop containing nucleotide triphosphate hydrolases"/>
    <property type="match status" value="1"/>
</dbReference>
<dbReference type="GO" id="GO:0006271">
    <property type="term" value="P:DNA strand elongation involved in DNA replication"/>
    <property type="evidence" value="ECO:0007669"/>
    <property type="project" value="TreeGrafter"/>
</dbReference>
<evidence type="ECO:0000313" key="5">
    <source>
        <dbReference type="Proteomes" id="UP001054945"/>
    </source>
</evidence>
<accession>A0AAV4RN40</accession>
<gene>
    <name evidence="4" type="primary">Mcm7</name>
    <name evidence="4" type="ORF">CEXT_230781</name>
</gene>
<dbReference type="GO" id="GO:0003697">
    <property type="term" value="F:single-stranded DNA binding"/>
    <property type="evidence" value="ECO:0007669"/>
    <property type="project" value="TreeGrafter"/>
</dbReference>
<keyword evidence="5" id="KW-1185">Reference proteome</keyword>
<dbReference type="InterPro" id="IPR027417">
    <property type="entry name" value="P-loop_NTPase"/>
</dbReference>
<evidence type="ECO:0000259" key="3">
    <source>
        <dbReference type="PROSITE" id="PS50051"/>
    </source>
</evidence>
<name>A0AAV4RN40_CAEEX</name>
<comment type="caution">
    <text evidence="4">The sequence shown here is derived from an EMBL/GenBank/DDBJ whole genome shotgun (WGS) entry which is preliminary data.</text>
</comment>
<dbReference type="GO" id="GO:0006270">
    <property type="term" value="P:DNA replication initiation"/>
    <property type="evidence" value="ECO:0007669"/>
    <property type="project" value="TreeGrafter"/>
</dbReference>
<dbReference type="EMBL" id="BPLR01008116">
    <property type="protein sequence ID" value="GIY22206.1"/>
    <property type="molecule type" value="Genomic_DNA"/>
</dbReference>
<dbReference type="GO" id="GO:0000727">
    <property type="term" value="P:double-strand break repair via break-induced replication"/>
    <property type="evidence" value="ECO:0007669"/>
    <property type="project" value="TreeGrafter"/>
</dbReference>
<keyword evidence="1" id="KW-0547">Nucleotide-binding</keyword>
<dbReference type="AlphaFoldDB" id="A0AAV4RN40"/>
<dbReference type="Pfam" id="PF00493">
    <property type="entry name" value="MCM"/>
    <property type="match status" value="1"/>
</dbReference>
<protein>
    <submittedName>
        <fullName evidence="4">DNA replication licensing factor Mcm7</fullName>
    </submittedName>
</protein>
<dbReference type="GO" id="GO:0017116">
    <property type="term" value="F:single-stranded DNA helicase activity"/>
    <property type="evidence" value="ECO:0007669"/>
    <property type="project" value="TreeGrafter"/>
</dbReference>
<evidence type="ECO:0000256" key="2">
    <source>
        <dbReference type="ARBA" id="ARBA00022840"/>
    </source>
</evidence>
<reference evidence="4 5" key="1">
    <citation type="submission" date="2021-06" db="EMBL/GenBank/DDBJ databases">
        <title>Caerostris extrusa draft genome.</title>
        <authorList>
            <person name="Kono N."/>
            <person name="Arakawa K."/>
        </authorList>
    </citation>
    <scope>NUCLEOTIDE SEQUENCE [LARGE SCALE GENOMIC DNA]</scope>
</reference>
<dbReference type="InterPro" id="IPR001208">
    <property type="entry name" value="MCM_dom"/>
</dbReference>
<dbReference type="InterPro" id="IPR031327">
    <property type="entry name" value="MCM"/>
</dbReference>
<dbReference type="GO" id="GO:0005634">
    <property type="term" value="C:nucleus"/>
    <property type="evidence" value="ECO:0007669"/>
    <property type="project" value="TreeGrafter"/>
</dbReference>
<dbReference type="Proteomes" id="UP001054945">
    <property type="component" value="Unassembled WGS sequence"/>
</dbReference>
<feature type="domain" description="MCM C-terminal AAA(+) ATPase" evidence="3">
    <location>
        <begin position="91"/>
        <end position="127"/>
    </location>
</feature>
<dbReference type="GO" id="GO:0042555">
    <property type="term" value="C:MCM complex"/>
    <property type="evidence" value="ECO:0007669"/>
    <property type="project" value="TreeGrafter"/>
</dbReference>
<dbReference type="PANTHER" id="PTHR11630">
    <property type="entry name" value="DNA REPLICATION LICENSING FACTOR MCM FAMILY MEMBER"/>
    <property type="match status" value="1"/>
</dbReference>
<dbReference type="PROSITE" id="PS50051">
    <property type="entry name" value="MCM_2"/>
    <property type="match status" value="1"/>
</dbReference>
<keyword evidence="2" id="KW-0067">ATP-binding</keyword>